<dbReference type="EMBL" id="LR743604">
    <property type="protein sequence ID" value="CAA2633603.1"/>
    <property type="molecule type" value="Genomic_DNA"/>
</dbReference>
<evidence type="ECO:0000313" key="2">
    <source>
        <dbReference type="Proteomes" id="UP001189122"/>
    </source>
</evidence>
<accession>A0A7I8JR48</accession>
<reference evidence="1 2" key="1">
    <citation type="submission" date="2019-12" db="EMBL/GenBank/DDBJ databases">
        <authorList>
            <person name="Scholz U."/>
            <person name="Mascher M."/>
            <person name="Fiebig A."/>
        </authorList>
    </citation>
    <scope>NUCLEOTIDE SEQUENCE</scope>
</reference>
<dbReference type="PANTHER" id="PTHR37763">
    <property type="entry name" value="EXOSOME COMPLEX EXONUCLEASE"/>
    <property type="match status" value="1"/>
</dbReference>
<dbReference type="PANTHER" id="PTHR37763:SF1">
    <property type="entry name" value="EXOSOME COMPLEX EXONUCLEASE"/>
    <property type="match status" value="1"/>
</dbReference>
<protein>
    <submittedName>
        <fullName evidence="1">Uncharacterized protein</fullName>
    </submittedName>
</protein>
<gene>
    <name evidence="1" type="ORF">SI7747_17019093</name>
</gene>
<keyword evidence="2" id="KW-1185">Reference proteome</keyword>
<organism evidence="1">
    <name type="scientific">Spirodela intermedia</name>
    <name type="common">Intermediate duckweed</name>
    <dbReference type="NCBI Taxonomy" id="51605"/>
    <lineage>
        <taxon>Eukaryota</taxon>
        <taxon>Viridiplantae</taxon>
        <taxon>Streptophyta</taxon>
        <taxon>Embryophyta</taxon>
        <taxon>Tracheophyta</taxon>
        <taxon>Spermatophyta</taxon>
        <taxon>Magnoliopsida</taxon>
        <taxon>Liliopsida</taxon>
        <taxon>Araceae</taxon>
        <taxon>Lemnoideae</taxon>
        <taxon>Spirodela</taxon>
    </lineage>
</organism>
<dbReference type="AlphaFoldDB" id="A0A7I8JR48"/>
<evidence type="ECO:0000313" key="1">
    <source>
        <dbReference type="EMBL" id="CAA2633603.1"/>
    </source>
</evidence>
<dbReference type="Proteomes" id="UP001189122">
    <property type="component" value="Unassembled WGS sequence"/>
</dbReference>
<sequence length="280" mass="31235">MALTSLTGLCDFLSISAQQRKSIRLTISPQVTQHHIWRGAVEELLRNLGAESRAAALGRRRSPALRMAEQIAASCLRFLADAEQETTPLWMKLSPRRGRRRGREGAPGDATMGEVLEMFGHLSACLAEEEKLWAAAALGKVEAMKEGLYQIKDLLVEREIGYREARRQDSLVQKRLSKGLGHSSRCLFTLLVYYLYGAVSDLEVDLCGLFGDGAGRRRVSAGKVLTAGDERMVGSALKQLDRVLGKRAALDLRGHIWWVGAEPRSLMYRGNWFFIHDLKL</sequence>
<proteinExistence type="predicted"/>
<name>A0A7I8JR48_SPIIN</name>
<dbReference type="EMBL" id="CACRZD030000017">
    <property type="protein sequence ID" value="CAA6672677.1"/>
    <property type="molecule type" value="Genomic_DNA"/>
</dbReference>